<keyword evidence="1" id="KW-0805">Transcription regulation</keyword>
<gene>
    <name evidence="7" type="ORF">ABIE08_001474</name>
</gene>
<evidence type="ECO:0000256" key="3">
    <source>
        <dbReference type="ARBA" id="ARBA00023163"/>
    </source>
</evidence>
<dbReference type="PANTHER" id="PTHR47506:SF1">
    <property type="entry name" value="HTH-TYPE TRANSCRIPTIONAL REGULATOR YJDC"/>
    <property type="match status" value="1"/>
</dbReference>
<sequence length="205" mass="22398">MAGSSDRQVTKAGQRADGPPRAADRIRATVRDLFYRQGIRAVGIEEIVERAGVTKPSLYRNFASKDELAADYMRDYDVEFWKRFDAIVAKHPDDPRAQILAYLSGVGERAQSANYRGCGMTNAAVEFPARDNPARLVAVENKRELRRRLTEMAKAMGAAEPEVLGDGLYLLAEGAYASGQLFGEGGPSRSLAAAADRMIKASLND</sequence>
<dbReference type="SUPFAM" id="SSF46689">
    <property type="entry name" value="Homeodomain-like"/>
    <property type="match status" value="1"/>
</dbReference>
<organism evidence="7 8">
    <name type="scientific">Kaistia defluvii</name>
    <dbReference type="NCBI Taxonomy" id="410841"/>
    <lineage>
        <taxon>Bacteria</taxon>
        <taxon>Pseudomonadati</taxon>
        <taxon>Pseudomonadota</taxon>
        <taxon>Alphaproteobacteria</taxon>
        <taxon>Hyphomicrobiales</taxon>
        <taxon>Kaistiaceae</taxon>
        <taxon>Kaistia</taxon>
    </lineage>
</organism>
<feature type="DNA-binding region" description="H-T-H motif" evidence="4">
    <location>
        <begin position="43"/>
        <end position="62"/>
    </location>
</feature>
<accession>A0ABV2QX18</accession>
<protein>
    <submittedName>
        <fullName evidence="7">AcrR family transcriptional regulator</fullName>
    </submittedName>
</protein>
<keyword evidence="8" id="KW-1185">Reference proteome</keyword>
<feature type="domain" description="HTH tetR-type" evidence="6">
    <location>
        <begin position="20"/>
        <end position="80"/>
    </location>
</feature>
<reference evidence="7 8" key="1">
    <citation type="submission" date="2024-06" db="EMBL/GenBank/DDBJ databases">
        <title>Sorghum-associated microbial communities from plants grown in Nebraska, USA.</title>
        <authorList>
            <person name="Schachtman D."/>
        </authorList>
    </citation>
    <scope>NUCLEOTIDE SEQUENCE [LARGE SCALE GENOMIC DNA]</scope>
    <source>
        <strain evidence="7 8">3207</strain>
    </source>
</reference>
<dbReference type="PANTHER" id="PTHR47506">
    <property type="entry name" value="TRANSCRIPTIONAL REGULATORY PROTEIN"/>
    <property type="match status" value="1"/>
</dbReference>
<dbReference type="InterPro" id="IPR001647">
    <property type="entry name" value="HTH_TetR"/>
</dbReference>
<comment type="caution">
    <text evidence="7">The sequence shown here is derived from an EMBL/GenBank/DDBJ whole genome shotgun (WGS) entry which is preliminary data.</text>
</comment>
<evidence type="ECO:0000313" key="7">
    <source>
        <dbReference type="EMBL" id="MET4633561.1"/>
    </source>
</evidence>
<evidence type="ECO:0000256" key="1">
    <source>
        <dbReference type="ARBA" id="ARBA00023015"/>
    </source>
</evidence>
<keyword evidence="3" id="KW-0804">Transcription</keyword>
<evidence type="ECO:0000256" key="2">
    <source>
        <dbReference type="ARBA" id="ARBA00023125"/>
    </source>
</evidence>
<evidence type="ECO:0000313" key="8">
    <source>
        <dbReference type="Proteomes" id="UP001549321"/>
    </source>
</evidence>
<dbReference type="Pfam" id="PF00440">
    <property type="entry name" value="TetR_N"/>
    <property type="match status" value="1"/>
</dbReference>
<keyword evidence="2 4" id="KW-0238">DNA-binding</keyword>
<dbReference type="InterPro" id="IPR036271">
    <property type="entry name" value="Tet_transcr_reg_TetR-rel_C_sf"/>
</dbReference>
<name>A0ABV2QX18_9HYPH</name>
<dbReference type="InterPro" id="IPR009057">
    <property type="entry name" value="Homeodomain-like_sf"/>
</dbReference>
<feature type="region of interest" description="Disordered" evidence="5">
    <location>
        <begin position="1"/>
        <end position="22"/>
    </location>
</feature>
<dbReference type="Gene3D" id="1.10.357.10">
    <property type="entry name" value="Tetracycline Repressor, domain 2"/>
    <property type="match status" value="1"/>
</dbReference>
<evidence type="ECO:0000256" key="4">
    <source>
        <dbReference type="PROSITE-ProRule" id="PRU00335"/>
    </source>
</evidence>
<dbReference type="PROSITE" id="PS50977">
    <property type="entry name" value="HTH_TETR_2"/>
    <property type="match status" value="1"/>
</dbReference>
<dbReference type="SUPFAM" id="SSF48498">
    <property type="entry name" value="Tetracyclin repressor-like, C-terminal domain"/>
    <property type="match status" value="1"/>
</dbReference>
<dbReference type="EMBL" id="JBEPSM010000001">
    <property type="protein sequence ID" value="MET4633561.1"/>
    <property type="molecule type" value="Genomic_DNA"/>
</dbReference>
<proteinExistence type="predicted"/>
<dbReference type="PRINTS" id="PR00455">
    <property type="entry name" value="HTHTETR"/>
</dbReference>
<evidence type="ECO:0000256" key="5">
    <source>
        <dbReference type="SAM" id="MobiDB-lite"/>
    </source>
</evidence>
<dbReference type="Proteomes" id="UP001549321">
    <property type="component" value="Unassembled WGS sequence"/>
</dbReference>
<evidence type="ECO:0000259" key="6">
    <source>
        <dbReference type="PROSITE" id="PS50977"/>
    </source>
</evidence>